<organism evidence="1 2">
    <name type="scientific">Virgibacillus tibetensis</name>
    <dbReference type="NCBI Taxonomy" id="3042313"/>
    <lineage>
        <taxon>Bacteria</taxon>
        <taxon>Bacillati</taxon>
        <taxon>Bacillota</taxon>
        <taxon>Bacilli</taxon>
        <taxon>Bacillales</taxon>
        <taxon>Bacillaceae</taxon>
        <taxon>Virgibacillus</taxon>
    </lineage>
</organism>
<dbReference type="EMBL" id="JARZFX010000002">
    <property type="protein sequence ID" value="MEC5423246.1"/>
    <property type="molecule type" value="Genomic_DNA"/>
</dbReference>
<sequence length="54" mass="6147">MIPCLSRIGAYENTLGKLELYQKLAEAEAQIKNGDELLDGEEVFRDLKRKHGKN</sequence>
<evidence type="ECO:0000313" key="2">
    <source>
        <dbReference type="Proteomes" id="UP001335737"/>
    </source>
</evidence>
<reference evidence="1 2" key="1">
    <citation type="journal article" date="2024" name="Int. J. Syst. Evol. Microbiol.">
        <title>Virgibacillus tibetensis sp. nov., isolated from salt lake on the Tibetan Plateau of China.</title>
        <authorList>
            <person name="Phurbu D."/>
            <person name="Liu Z.-X."/>
            <person name="Wang R."/>
            <person name="Zheng Y.-Y."/>
            <person name="Liu H.-C."/>
            <person name="Zhou Y.-G."/>
            <person name="Yu Y.-J."/>
            <person name="Li A.-H."/>
        </authorList>
    </citation>
    <scope>NUCLEOTIDE SEQUENCE [LARGE SCALE GENOMIC DNA]</scope>
    <source>
        <strain evidence="1 2">C22-A2</strain>
    </source>
</reference>
<gene>
    <name evidence="1" type="ORF">QGM71_06990</name>
</gene>
<keyword evidence="2" id="KW-1185">Reference proteome</keyword>
<dbReference type="Proteomes" id="UP001335737">
    <property type="component" value="Unassembled WGS sequence"/>
</dbReference>
<proteinExistence type="predicted"/>
<comment type="caution">
    <text evidence="1">The sequence shown here is derived from an EMBL/GenBank/DDBJ whole genome shotgun (WGS) entry which is preliminary data.</text>
</comment>
<accession>A0ABU6KD32</accession>
<protein>
    <submittedName>
        <fullName evidence="1">Uncharacterized protein</fullName>
    </submittedName>
</protein>
<evidence type="ECO:0000313" key="1">
    <source>
        <dbReference type="EMBL" id="MEC5423246.1"/>
    </source>
</evidence>
<name>A0ABU6KD32_9BACI</name>